<evidence type="ECO:0000256" key="1">
    <source>
        <dbReference type="SAM" id="Phobius"/>
    </source>
</evidence>
<proteinExistence type="predicted"/>
<comment type="caution">
    <text evidence="2">The sequence shown here is derived from an EMBL/GenBank/DDBJ whole genome shotgun (WGS) entry which is preliminary data.</text>
</comment>
<evidence type="ECO:0000313" key="3">
    <source>
        <dbReference type="Proteomes" id="UP000077519"/>
    </source>
</evidence>
<dbReference type="EMBL" id="LVHI01000012">
    <property type="protein sequence ID" value="OAK54836.1"/>
    <property type="molecule type" value="Genomic_DNA"/>
</dbReference>
<keyword evidence="1" id="KW-1133">Transmembrane helix</keyword>
<feature type="transmembrane region" description="Helical" evidence="1">
    <location>
        <begin position="95"/>
        <end position="116"/>
    </location>
</feature>
<keyword evidence="3" id="KW-1185">Reference proteome</keyword>
<evidence type="ECO:0008006" key="4">
    <source>
        <dbReference type="Google" id="ProtNLM"/>
    </source>
</evidence>
<accession>A0A177YH04</accession>
<reference evidence="2 3" key="1">
    <citation type="submission" date="2016-03" db="EMBL/GenBank/DDBJ databases">
        <title>Genome sequence of Rhodococcus kyotonensis KB10.</title>
        <authorList>
            <person name="Jeong H."/>
            <person name="Hong C.E."/>
            <person name="Jo S.H."/>
            <person name="Park J.M."/>
        </authorList>
    </citation>
    <scope>NUCLEOTIDE SEQUENCE [LARGE SCALE GENOMIC DNA]</scope>
    <source>
        <strain evidence="2 3">KB10</strain>
    </source>
</reference>
<dbReference type="Proteomes" id="UP000077519">
    <property type="component" value="Unassembled WGS sequence"/>
</dbReference>
<organism evidence="2 3">
    <name type="scientific">Rhodococcoides kyotonense</name>
    <dbReference type="NCBI Taxonomy" id="398843"/>
    <lineage>
        <taxon>Bacteria</taxon>
        <taxon>Bacillati</taxon>
        <taxon>Actinomycetota</taxon>
        <taxon>Actinomycetes</taxon>
        <taxon>Mycobacteriales</taxon>
        <taxon>Nocardiaceae</taxon>
        <taxon>Rhodococcoides</taxon>
    </lineage>
</organism>
<gene>
    <name evidence="2" type="ORF">A3K89_05855</name>
</gene>
<protein>
    <recommendedName>
        <fullName evidence="4">Acyltransferase</fullName>
    </recommendedName>
</protein>
<evidence type="ECO:0000313" key="2">
    <source>
        <dbReference type="EMBL" id="OAK54836.1"/>
    </source>
</evidence>
<feature type="transmembrane region" description="Helical" evidence="1">
    <location>
        <begin position="20"/>
        <end position="50"/>
    </location>
</feature>
<name>A0A177YH04_9NOCA</name>
<keyword evidence="1" id="KW-0472">Membrane</keyword>
<keyword evidence="1" id="KW-0812">Transmembrane</keyword>
<dbReference type="AlphaFoldDB" id="A0A177YH04"/>
<dbReference type="RefSeq" id="WP_068425796.1">
    <property type="nucleotide sequence ID" value="NZ_LVHI01000012.1"/>
</dbReference>
<sequence>MFFFGGAALWALSTRLPLTWVLAAISAVLIVVFAWAGVTTVVSAIPLAYLCIWLGQSLPFRSIGAKNDISYGVYLYAFPLQQLLVFGGLASLNPWAFSIIAAVLAVGAGYSSCKLIEQPALRLKSWSPSRRMKGASGRSPVGPGIRA</sequence>